<name>A0A8S3YWH9_9EUPU</name>
<protein>
    <submittedName>
        <fullName evidence="2">Uncharacterized protein</fullName>
    </submittedName>
</protein>
<feature type="compositionally biased region" description="Polar residues" evidence="1">
    <location>
        <begin position="88"/>
        <end position="105"/>
    </location>
</feature>
<feature type="region of interest" description="Disordered" evidence="1">
    <location>
        <begin position="88"/>
        <end position="134"/>
    </location>
</feature>
<dbReference type="Proteomes" id="UP000678393">
    <property type="component" value="Unassembled WGS sequence"/>
</dbReference>
<feature type="compositionally biased region" description="Basic and acidic residues" evidence="1">
    <location>
        <begin position="115"/>
        <end position="133"/>
    </location>
</feature>
<dbReference type="EMBL" id="CAJHNH020000792">
    <property type="protein sequence ID" value="CAG5119922.1"/>
    <property type="molecule type" value="Genomic_DNA"/>
</dbReference>
<proteinExistence type="predicted"/>
<gene>
    <name evidence="2" type="ORF">CUNI_LOCUS5480</name>
</gene>
<sequence length="272" mass="30379">YDSKTIAVSETAACMEDFSSLQPGCTFRIIGHGDGNQIYELKLEDGDHIPFEELANRLSVGDIQLQANDASLTFIQEPGSRYSVIQQQEVDTASHQPADASTSPELLQRTHPHKPSQEAHEEPSMLPVSKEEAGDLNSGEMTVNIYHEDTKLSTNATTEKTQTLSENWSLPIKTTVEPFSEASDYIYNPDLNSQDYYNWLSTFTEECKLLSFPLDKSTFQKISHVQKTLSDFMASPSGVITDKNNFRVLMSISQDLLDIIGKHLALMLENLP</sequence>
<dbReference type="OrthoDB" id="6077919at2759"/>
<evidence type="ECO:0000313" key="2">
    <source>
        <dbReference type="EMBL" id="CAG5119922.1"/>
    </source>
</evidence>
<evidence type="ECO:0000313" key="3">
    <source>
        <dbReference type="Proteomes" id="UP000678393"/>
    </source>
</evidence>
<comment type="caution">
    <text evidence="2">The sequence shown here is derived from an EMBL/GenBank/DDBJ whole genome shotgun (WGS) entry which is preliminary data.</text>
</comment>
<accession>A0A8S3YWH9</accession>
<dbReference type="AlphaFoldDB" id="A0A8S3YWH9"/>
<feature type="non-terminal residue" evidence="2">
    <location>
        <position position="1"/>
    </location>
</feature>
<reference evidence="2" key="1">
    <citation type="submission" date="2021-04" db="EMBL/GenBank/DDBJ databases">
        <authorList>
            <consortium name="Molecular Ecology Group"/>
        </authorList>
    </citation>
    <scope>NUCLEOTIDE SEQUENCE</scope>
</reference>
<organism evidence="2 3">
    <name type="scientific">Candidula unifasciata</name>
    <dbReference type="NCBI Taxonomy" id="100452"/>
    <lineage>
        <taxon>Eukaryota</taxon>
        <taxon>Metazoa</taxon>
        <taxon>Spiralia</taxon>
        <taxon>Lophotrochozoa</taxon>
        <taxon>Mollusca</taxon>
        <taxon>Gastropoda</taxon>
        <taxon>Heterobranchia</taxon>
        <taxon>Euthyneura</taxon>
        <taxon>Panpulmonata</taxon>
        <taxon>Eupulmonata</taxon>
        <taxon>Stylommatophora</taxon>
        <taxon>Helicina</taxon>
        <taxon>Helicoidea</taxon>
        <taxon>Geomitridae</taxon>
        <taxon>Candidula</taxon>
    </lineage>
</organism>
<keyword evidence="3" id="KW-1185">Reference proteome</keyword>
<evidence type="ECO:0000256" key="1">
    <source>
        <dbReference type="SAM" id="MobiDB-lite"/>
    </source>
</evidence>